<dbReference type="FunCoup" id="A0A1Q3BRC1">
    <property type="interactions" value="1556"/>
</dbReference>
<dbReference type="GO" id="GO:0005737">
    <property type="term" value="C:cytoplasm"/>
    <property type="evidence" value="ECO:0007669"/>
    <property type="project" value="TreeGrafter"/>
</dbReference>
<name>A0A1Q3BRC1_CEPFO</name>
<protein>
    <submittedName>
        <fullName evidence="1">Kinetochor_Ybp2 domain-containing protein</fullName>
    </submittedName>
</protein>
<keyword evidence="2" id="KW-1185">Reference proteome</keyword>
<dbReference type="InterPro" id="IPR013877">
    <property type="entry name" value="YAP-bd/ALF4/Glomulin"/>
</dbReference>
<comment type="caution">
    <text evidence="1">The sequence shown here is derived from an EMBL/GenBank/DDBJ whole genome shotgun (WGS) entry which is preliminary data.</text>
</comment>
<dbReference type="EMBL" id="BDDD01000822">
    <property type="protein sequence ID" value="GAV70567.1"/>
    <property type="molecule type" value="Genomic_DNA"/>
</dbReference>
<dbReference type="SUPFAM" id="SSF48371">
    <property type="entry name" value="ARM repeat"/>
    <property type="match status" value="1"/>
</dbReference>
<dbReference type="InParanoid" id="A0A1Q3BRC1"/>
<dbReference type="AlphaFoldDB" id="A0A1Q3BRC1"/>
<reference evidence="2" key="1">
    <citation type="submission" date="2016-04" db="EMBL/GenBank/DDBJ databases">
        <title>Cephalotus genome sequencing.</title>
        <authorList>
            <person name="Fukushima K."/>
            <person name="Hasebe M."/>
            <person name="Fang X."/>
        </authorList>
    </citation>
    <scope>NUCLEOTIDE SEQUENCE [LARGE SCALE GENOMIC DNA]</scope>
    <source>
        <strain evidence="2">cv. St1</strain>
    </source>
</reference>
<dbReference type="PANTHER" id="PTHR15430">
    <property type="entry name" value="GLOMULIN"/>
    <property type="match status" value="1"/>
</dbReference>
<dbReference type="STRING" id="3775.A0A1Q3BRC1"/>
<evidence type="ECO:0000313" key="1">
    <source>
        <dbReference type="EMBL" id="GAV70567.1"/>
    </source>
</evidence>
<proteinExistence type="predicted"/>
<evidence type="ECO:0000313" key="2">
    <source>
        <dbReference type="Proteomes" id="UP000187406"/>
    </source>
</evidence>
<accession>A0A1Q3BRC1</accession>
<dbReference type="InterPro" id="IPR016024">
    <property type="entry name" value="ARM-type_fold"/>
</dbReference>
<dbReference type="InterPro" id="IPR019516">
    <property type="entry name" value="Glomulin/ALF4"/>
</dbReference>
<dbReference type="OrthoDB" id="619536at2759"/>
<dbReference type="PANTHER" id="PTHR15430:SF1">
    <property type="entry name" value="GLOMULIN"/>
    <property type="match status" value="1"/>
</dbReference>
<gene>
    <name evidence="1" type="ORF">CFOL_v3_14065</name>
</gene>
<dbReference type="Proteomes" id="UP000187406">
    <property type="component" value="Unassembled WGS sequence"/>
</dbReference>
<dbReference type="Pfam" id="PF08568">
    <property type="entry name" value="Kinetochor_Ybp2"/>
    <property type="match status" value="2"/>
</dbReference>
<dbReference type="GO" id="GO:0055105">
    <property type="term" value="F:ubiquitin-protein transferase inhibitor activity"/>
    <property type="evidence" value="ECO:0007669"/>
    <property type="project" value="TreeGrafter"/>
</dbReference>
<organism evidence="1 2">
    <name type="scientific">Cephalotus follicularis</name>
    <name type="common">Albany pitcher plant</name>
    <dbReference type="NCBI Taxonomy" id="3775"/>
    <lineage>
        <taxon>Eukaryota</taxon>
        <taxon>Viridiplantae</taxon>
        <taxon>Streptophyta</taxon>
        <taxon>Embryophyta</taxon>
        <taxon>Tracheophyta</taxon>
        <taxon>Spermatophyta</taxon>
        <taxon>Magnoliopsida</taxon>
        <taxon>eudicotyledons</taxon>
        <taxon>Gunneridae</taxon>
        <taxon>Pentapetalae</taxon>
        <taxon>rosids</taxon>
        <taxon>fabids</taxon>
        <taxon>Oxalidales</taxon>
        <taxon>Cephalotaceae</taxon>
        <taxon>Cephalotus</taxon>
    </lineage>
</organism>
<sequence>MSTESAELREPSSLVVLRLHQTLASCSKAIKGGDGNEFESLITELVNFLDSISSAALSEPDDEGVKNNAIEVLSEMHKYLSSPSLDQVVIDALSFELPKAVSKFAGLSARCLEISTSVIDVFIVTCNPRDMLAVLCEALDSESKTTMASSYLVPLFSGLSKVLLSIQRRHFEQVKVTVPVILKVLKTMMSESYEETELADLFDKAIGIASSIRAVCVKVEGRVNEKLRALLGLYLLQIMVLVSVSMGHRISSCVYLVSELSHFFPYCGFSFLGLITGCDVDKITSIALGEDDDDCVGSLSYVKPGASLSVIWGHISDRVAQAAEENLSAVKGELQSNQTTRWQSLGMLKHALSLATLPWELKKHAIDFLLSIMDGNVSLNCKLCHDEHSDCSTYMPSLFAALQAITMVMMYAPDPVLRKNAFEALKRVLADIPASPRFEILQALITNIDSSSLTAILLDFVRGDIFKKSCQKLSIRQYKVSQDENEGCSITLFGGTSVLQLVDLVLRPPKGGPPLLPEHGEAVLSALNLYRFVFITESTGKTNYTEILSRNNLLKAYNEWLLPLRTLLRCMAENKKEYDQLCIDIGCVLNPVELVLYRCIELVEEQLSNLA</sequence>